<feature type="non-terminal residue" evidence="2">
    <location>
        <position position="1"/>
    </location>
</feature>
<dbReference type="AlphaFoldDB" id="X1KS23"/>
<feature type="domain" description="Nuclease associated modular" evidence="1">
    <location>
        <begin position="24"/>
        <end position="46"/>
    </location>
</feature>
<sequence>DGKSKSCGCLRREKTIERNKEGNSEETRQKISVANKGRVGWMLGVKGKNHPGYKHGLVGTKGYNCAQAMKHKAAKLQQTLPWADQDAILLYYVWRDIWNMILSPYLVFEVDHIIPLQGENVRGLHVENNLQLLPLGKNRSKGNRI</sequence>
<proteinExistence type="predicted"/>
<gene>
    <name evidence="2" type="ORF">S06H3_19854</name>
</gene>
<accession>X1KS23</accession>
<evidence type="ECO:0000259" key="1">
    <source>
        <dbReference type="Pfam" id="PF07460"/>
    </source>
</evidence>
<dbReference type="InterPro" id="IPR003611">
    <property type="entry name" value="NUMOD3"/>
</dbReference>
<protein>
    <recommendedName>
        <fullName evidence="1">Nuclease associated modular domain-containing protein</fullName>
    </recommendedName>
</protein>
<name>X1KS23_9ZZZZ</name>
<reference evidence="2" key="1">
    <citation type="journal article" date="2014" name="Front. Microbiol.">
        <title>High frequency of phylogenetically diverse reductive dehalogenase-homologous genes in deep subseafloor sedimentary metagenomes.</title>
        <authorList>
            <person name="Kawai M."/>
            <person name="Futagami T."/>
            <person name="Toyoda A."/>
            <person name="Takaki Y."/>
            <person name="Nishi S."/>
            <person name="Hori S."/>
            <person name="Arai W."/>
            <person name="Tsubouchi T."/>
            <person name="Morono Y."/>
            <person name="Uchiyama I."/>
            <person name="Ito T."/>
            <person name="Fujiyama A."/>
            <person name="Inagaki F."/>
            <person name="Takami H."/>
        </authorList>
    </citation>
    <scope>NUCLEOTIDE SEQUENCE</scope>
    <source>
        <strain evidence="2">Expedition CK06-06</strain>
    </source>
</reference>
<dbReference type="Pfam" id="PF07460">
    <property type="entry name" value="NUMOD3"/>
    <property type="match status" value="1"/>
</dbReference>
<dbReference type="EMBL" id="BARV01010216">
    <property type="protein sequence ID" value="GAI09468.1"/>
    <property type="molecule type" value="Genomic_DNA"/>
</dbReference>
<organism evidence="2">
    <name type="scientific">marine sediment metagenome</name>
    <dbReference type="NCBI Taxonomy" id="412755"/>
    <lineage>
        <taxon>unclassified sequences</taxon>
        <taxon>metagenomes</taxon>
        <taxon>ecological metagenomes</taxon>
    </lineage>
</organism>
<evidence type="ECO:0000313" key="2">
    <source>
        <dbReference type="EMBL" id="GAI09468.1"/>
    </source>
</evidence>
<comment type="caution">
    <text evidence="2">The sequence shown here is derived from an EMBL/GenBank/DDBJ whole genome shotgun (WGS) entry which is preliminary data.</text>
</comment>
<dbReference type="GO" id="GO:0003677">
    <property type="term" value="F:DNA binding"/>
    <property type="evidence" value="ECO:0007669"/>
    <property type="project" value="InterPro"/>
</dbReference>